<name>A0ABQ9UTY8_SAGOE</name>
<accession>A0ABQ9UTY8</accession>
<keyword evidence="3" id="KW-1185">Reference proteome</keyword>
<feature type="region of interest" description="Disordered" evidence="1">
    <location>
        <begin position="235"/>
        <end position="260"/>
    </location>
</feature>
<feature type="compositionally biased region" description="Low complexity" evidence="1">
    <location>
        <begin position="246"/>
        <end position="257"/>
    </location>
</feature>
<dbReference type="Proteomes" id="UP001266305">
    <property type="component" value="Unassembled WGS sequence"/>
</dbReference>
<feature type="region of interest" description="Disordered" evidence="1">
    <location>
        <begin position="54"/>
        <end position="92"/>
    </location>
</feature>
<protein>
    <submittedName>
        <fullName evidence="2">Uncharacterized protein</fullName>
    </submittedName>
</protein>
<feature type="compositionally biased region" description="Low complexity" evidence="1">
    <location>
        <begin position="80"/>
        <end position="92"/>
    </location>
</feature>
<dbReference type="EMBL" id="JASSZA010000010">
    <property type="protein sequence ID" value="KAK2100512.1"/>
    <property type="molecule type" value="Genomic_DNA"/>
</dbReference>
<feature type="region of interest" description="Disordered" evidence="1">
    <location>
        <begin position="174"/>
        <end position="195"/>
    </location>
</feature>
<evidence type="ECO:0000313" key="2">
    <source>
        <dbReference type="EMBL" id="KAK2100512.1"/>
    </source>
</evidence>
<evidence type="ECO:0000313" key="3">
    <source>
        <dbReference type="Proteomes" id="UP001266305"/>
    </source>
</evidence>
<organism evidence="2 3">
    <name type="scientific">Saguinus oedipus</name>
    <name type="common">Cotton-top tamarin</name>
    <name type="synonym">Oedipomidas oedipus</name>
    <dbReference type="NCBI Taxonomy" id="9490"/>
    <lineage>
        <taxon>Eukaryota</taxon>
        <taxon>Metazoa</taxon>
        <taxon>Chordata</taxon>
        <taxon>Craniata</taxon>
        <taxon>Vertebrata</taxon>
        <taxon>Euteleostomi</taxon>
        <taxon>Mammalia</taxon>
        <taxon>Eutheria</taxon>
        <taxon>Euarchontoglires</taxon>
        <taxon>Primates</taxon>
        <taxon>Haplorrhini</taxon>
        <taxon>Platyrrhini</taxon>
        <taxon>Cebidae</taxon>
        <taxon>Callitrichinae</taxon>
        <taxon>Saguinus</taxon>
    </lineage>
</organism>
<reference evidence="2 3" key="1">
    <citation type="submission" date="2023-05" db="EMBL/GenBank/DDBJ databases">
        <title>B98-5 Cell Line De Novo Hybrid Assembly: An Optical Mapping Approach.</title>
        <authorList>
            <person name="Kananen K."/>
            <person name="Auerbach J.A."/>
            <person name="Kautto E."/>
            <person name="Blachly J.S."/>
        </authorList>
    </citation>
    <scope>NUCLEOTIDE SEQUENCE [LARGE SCALE GENOMIC DNA]</scope>
    <source>
        <strain evidence="2">B95-8</strain>
        <tissue evidence="2">Cell line</tissue>
    </source>
</reference>
<proteinExistence type="predicted"/>
<gene>
    <name evidence="2" type="ORF">P7K49_021860</name>
</gene>
<evidence type="ECO:0000256" key="1">
    <source>
        <dbReference type="SAM" id="MobiDB-lite"/>
    </source>
</evidence>
<sequence>MSQEETPNLPHTGCKTKARTDHGLVQLLMPLVSVPNSHPPAMETFFRRHFQWKVPGSGEGHRRPSGVGLPTGKARRRSPAGQASSSLAQRRRSSAQLQGCLLSCGVRARVSSRRRSSTMPPSCNPRLIVDEVPTPQPTTVGAQLLGAPLLLAGLVGMNEEEEEEEKGVQEDVAAGASSAIQPGTKTPGPPLFRGTRPLLPLPRCLRRASSHLLPADAVYDHALWGLHGYYRRLSQRRPSGQHPAPGGRRASGTTTGTMLPTRVRPLSRRRQVALRRKAAAPQAWSALLAKAITKSGLQHLAPPPPTPGAPCSESERQIRSTVDWSVSAYITMGPSPAGLWAMAQLEGRGTTGSWDSQAWKGGQSGRWDRAGLIQALERESATYGEHIWFETNVSGDFCYVGEQYCVARMLVSARWDTLPPAGGASTRSPSGKAASETDLLVPQRPSPLVLQQKSVSRRKCAACKIVVHTPCIEQLEKMDPKLSTSPHPGYWVAEGKVPLASWEEAERQEGFSEEVSRVPRTLRMIWGSPYLVRLTLGVFLEGVTTYLTPKGGSDILVVTAMFQINFRCKPSFRESGSRNVREVRA</sequence>
<comment type="caution">
    <text evidence="2">The sequence shown here is derived from an EMBL/GenBank/DDBJ whole genome shotgun (WGS) entry which is preliminary data.</text>
</comment>